<name>A0ABW6B2W4_9SPHI</name>
<gene>
    <name evidence="1" type="ORF">ACFS6J_13420</name>
</gene>
<dbReference type="RefSeq" id="WP_377611055.1">
    <property type="nucleotide sequence ID" value="NZ_JBHUPA010000007.1"/>
</dbReference>
<evidence type="ECO:0000313" key="2">
    <source>
        <dbReference type="Proteomes" id="UP001597560"/>
    </source>
</evidence>
<reference evidence="2" key="1">
    <citation type="journal article" date="2019" name="Int. J. Syst. Evol. Microbiol.">
        <title>The Global Catalogue of Microorganisms (GCM) 10K type strain sequencing project: providing services to taxonomists for standard genome sequencing and annotation.</title>
        <authorList>
            <consortium name="The Broad Institute Genomics Platform"/>
            <consortium name="The Broad Institute Genome Sequencing Center for Infectious Disease"/>
            <person name="Wu L."/>
            <person name="Ma J."/>
        </authorList>
    </citation>
    <scope>NUCLEOTIDE SEQUENCE [LARGE SCALE GENOMIC DNA]</scope>
    <source>
        <strain evidence="2">KCTC 23098</strain>
    </source>
</reference>
<proteinExistence type="predicted"/>
<dbReference type="Proteomes" id="UP001597560">
    <property type="component" value="Unassembled WGS sequence"/>
</dbReference>
<comment type="caution">
    <text evidence="1">The sequence shown here is derived from an EMBL/GenBank/DDBJ whole genome shotgun (WGS) entry which is preliminary data.</text>
</comment>
<evidence type="ECO:0000313" key="1">
    <source>
        <dbReference type="EMBL" id="MFD2962793.1"/>
    </source>
</evidence>
<dbReference type="EMBL" id="JBHUPA010000007">
    <property type="protein sequence ID" value="MFD2962793.1"/>
    <property type="molecule type" value="Genomic_DNA"/>
</dbReference>
<organism evidence="1 2">
    <name type="scientific">Olivibacter jilunii</name>
    <dbReference type="NCBI Taxonomy" id="985016"/>
    <lineage>
        <taxon>Bacteria</taxon>
        <taxon>Pseudomonadati</taxon>
        <taxon>Bacteroidota</taxon>
        <taxon>Sphingobacteriia</taxon>
        <taxon>Sphingobacteriales</taxon>
        <taxon>Sphingobacteriaceae</taxon>
        <taxon>Olivibacter</taxon>
    </lineage>
</organism>
<keyword evidence="2" id="KW-1185">Reference proteome</keyword>
<accession>A0ABW6B2W4</accession>
<sequence length="128" mass="14954">MNITETVKSYEDVCKILGIDPVKSLPFPEPQTEEEKAINGFTKVIRSIAVLNEGWKPDWTDFDQLKYYPWFYMKKNHSSGPGFSYSGYDYDNAYSYLGSRLVLKSRELAKHMAEYFLDDYKSFMVIES</sequence>
<protein>
    <submittedName>
        <fullName evidence="1">Uncharacterized protein</fullName>
    </submittedName>
</protein>